<evidence type="ECO:0008006" key="4">
    <source>
        <dbReference type="Google" id="ProtNLM"/>
    </source>
</evidence>
<dbReference type="PANTHER" id="PTHR34819">
    <property type="entry name" value="LARGE CYSTEINE-RICH PERIPLASMIC PROTEIN OMCB"/>
    <property type="match status" value="1"/>
</dbReference>
<dbReference type="EMBL" id="MHQN01000024">
    <property type="protein sequence ID" value="OHA03083.1"/>
    <property type="molecule type" value="Genomic_DNA"/>
</dbReference>
<evidence type="ECO:0000313" key="2">
    <source>
        <dbReference type="EMBL" id="OHA03083.1"/>
    </source>
</evidence>
<gene>
    <name evidence="2" type="ORF">A3C92_01955</name>
</gene>
<keyword evidence="1" id="KW-0812">Transmembrane</keyword>
<evidence type="ECO:0000256" key="1">
    <source>
        <dbReference type="SAM" id="Phobius"/>
    </source>
</evidence>
<reference evidence="2 3" key="1">
    <citation type="journal article" date="2016" name="Nat. Commun.">
        <title>Thousands of microbial genomes shed light on interconnected biogeochemical processes in an aquifer system.</title>
        <authorList>
            <person name="Anantharaman K."/>
            <person name="Brown C.T."/>
            <person name="Hug L.A."/>
            <person name="Sharon I."/>
            <person name="Castelle C.J."/>
            <person name="Probst A.J."/>
            <person name="Thomas B.C."/>
            <person name="Singh A."/>
            <person name="Wilkins M.J."/>
            <person name="Karaoz U."/>
            <person name="Brodie E.L."/>
            <person name="Williams K.H."/>
            <person name="Hubbard S.S."/>
            <person name="Banfield J.F."/>
        </authorList>
    </citation>
    <scope>NUCLEOTIDE SEQUENCE [LARGE SCALE GENOMIC DNA]</scope>
</reference>
<evidence type="ECO:0000313" key="3">
    <source>
        <dbReference type="Proteomes" id="UP000177177"/>
    </source>
</evidence>
<dbReference type="InterPro" id="IPR051172">
    <property type="entry name" value="Chlamydia_OmcB"/>
</dbReference>
<proteinExistence type="predicted"/>
<comment type="caution">
    <text evidence="2">The sequence shown here is derived from an EMBL/GenBank/DDBJ whole genome shotgun (WGS) entry which is preliminary data.</text>
</comment>
<dbReference type="AlphaFoldDB" id="A0A1G2KUP5"/>
<accession>A0A1G2KUP5</accession>
<sequence length="638" mass="69694">MGKLEELEESLYGREDRAPAGRGRKQMSFPASGRMLRTSWNTEKPRAGVPFTMPISKVTAMVMLAGALFIVGAGVFAFVYLGSERREAKIEIGGRDRVEGGELVTIPIIFRNVSGDALEESDLVVTFPQESFLQDGAGQLTRVTGRVVRRIGTLAAGEERQEQFTMQFFGREEDEKSIKASLVYRPVGLRARFSSEAEKTVTIARVPLAISWDIPETIAPGQEVPITIRFNSQARATFEDLWLLLEYPSGFTFIEATPTVSNADDRQPSADARWSVGTLMPGEEKKISLKATFGAVGGDVQSLRAGLGTFNELTKEWKVWQESTREVRLSSSPFFLEGAIGGQREGVVKPGDFVSMTVQYRNRSTVAVKNISVRLALEAEVLDVSSLTIGDGGVFDFATKNIVWGPGGTQALREVAPGQEGTLHLQARVRPRPVVSTSADKNLTIRMRTRIETPSIPDELKGSALSPEDSVTFKVATVVLIAGRSVFRTSPISNTGPLPPKVGEKTTYTIVWEVRNFTNDVEGGEMTASLPPNVRWENAVSPSGTDMRFDTASGEVRWRMGRIAAGTGVLTPARVAAFQVSIIPSQLDLGRSPALTGDTHFTGRDMFAGEDVRLDMQGLNTQMPEDPLVKGEEWTVKQ</sequence>
<keyword evidence="1" id="KW-1133">Transmembrane helix</keyword>
<organism evidence="2 3">
    <name type="scientific">Candidatus Sungbacteria bacterium RIFCSPHIGHO2_02_FULL_53_17</name>
    <dbReference type="NCBI Taxonomy" id="1802275"/>
    <lineage>
        <taxon>Bacteria</taxon>
        <taxon>Candidatus Sungiibacteriota</taxon>
    </lineage>
</organism>
<feature type="transmembrane region" description="Helical" evidence="1">
    <location>
        <begin position="58"/>
        <end position="81"/>
    </location>
</feature>
<keyword evidence="1" id="KW-0472">Membrane</keyword>
<protein>
    <recommendedName>
        <fullName evidence="4">DUF11 domain-containing protein</fullName>
    </recommendedName>
</protein>
<dbReference type="Proteomes" id="UP000177177">
    <property type="component" value="Unassembled WGS sequence"/>
</dbReference>
<name>A0A1G2KUP5_9BACT</name>
<dbReference type="PANTHER" id="PTHR34819:SF5">
    <property type="entry name" value="CONSERVED REPEAT DOMAIN PROTEIN"/>
    <property type="match status" value="1"/>
</dbReference>